<accession>A0A059D7N6</accession>
<dbReference type="KEGG" id="egr:104433460"/>
<feature type="domain" description="CAAX prenyl protease 2/Lysostaphin resistance protein A-like" evidence="3">
    <location>
        <begin position="214"/>
        <end position="301"/>
    </location>
</feature>
<evidence type="ECO:0000256" key="1">
    <source>
        <dbReference type="SAM" id="MobiDB-lite"/>
    </source>
</evidence>
<dbReference type="OrthoDB" id="2017864at2759"/>
<evidence type="ECO:0000313" key="4">
    <source>
        <dbReference type="EMBL" id="KCW86602.1"/>
    </source>
</evidence>
<dbReference type="OMA" id="LLHGKGC"/>
<dbReference type="InterPro" id="IPR003675">
    <property type="entry name" value="Rce1/LyrA-like_dom"/>
</dbReference>
<keyword evidence="2" id="KW-0812">Transmembrane</keyword>
<dbReference type="MEROPS" id="G05.A04"/>
<feature type="transmembrane region" description="Helical" evidence="2">
    <location>
        <begin position="243"/>
        <end position="260"/>
    </location>
</feature>
<dbReference type="Gramene" id="KCW86602">
    <property type="protein sequence ID" value="KCW86602"/>
    <property type="gene ID" value="EUGRSUZ_B03232"/>
</dbReference>
<dbReference type="GO" id="GO:0080120">
    <property type="term" value="P:CAAX-box protein maturation"/>
    <property type="evidence" value="ECO:0007669"/>
    <property type="project" value="UniProtKB-ARBA"/>
</dbReference>
<evidence type="ECO:0000256" key="2">
    <source>
        <dbReference type="SAM" id="Phobius"/>
    </source>
</evidence>
<dbReference type="FunCoup" id="A0A059D7N6">
    <property type="interactions" value="493"/>
</dbReference>
<feature type="region of interest" description="Disordered" evidence="1">
    <location>
        <begin position="79"/>
        <end position="117"/>
    </location>
</feature>
<reference evidence="4" key="1">
    <citation type="submission" date="2013-07" db="EMBL/GenBank/DDBJ databases">
        <title>The genome of Eucalyptus grandis.</title>
        <authorList>
            <person name="Schmutz J."/>
            <person name="Hayes R."/>
            <person name="Myburg A."/>
            <person name="Tuskan G."/>
            <person name="Grattapaglia D."/>
            <person name="Rokhsar D.S."/>
        </authorList>
    </citation>
    <scope>NUCLEOTIDE SEQUENCE</scope>
    <source>
        <tissue evidence="4">Leaf extractions</tissue>
    </source>
</reference>
<proteinExistence type="predicted"/>
<dbReference type="STRING" id="71139.A0A059D7N6"/>
<dbReference type="InParanoid" id="A0A059D7N6"/>
<dbReference type="PANTHER" id="PTHR43592">
    <property type="entry name" value="CAAX AMINO TERMINAL PROTEASE"/>
    <property type="match status" value="1"/>
</dbReference>
<gene>
    <name evidence="4" type="ORF">EUGRSUZ_B03232</name>
</gene>
<dbReference type="GO" id="GO:0004175">
    <property type="term" value="F:endopeptidase activity"/>
    <property type="evidence" value="ECO:0007669"/>
    <property type="project" value="UniProtKB-ARBA"/>
</dbReference>
<dbReference type="AlphaFoldDB" id="A0A059D7N6"/>
<feature type="compositionally biased region" description="Low complexity" evidence="1">
    <location>
        <begin position="103"/>
        <end position="117"/>
    </location>
</feature>
<dbReference type="EMBL" id="KK198754">
    <property type="protein sequence ID" value="KCW86602.1"/>
    <property type="molecule type" value="Genomic_DNA"/>
</dbReference>
<keyword evidence="2" id="KW-0472">Membrane</keyword>
<feature type="compositionally biased region" description="Polar residues" evidence="1">
    <location>
        <begin position="82"/>
        <end position="100"/>
    </location>
</feature>
<feature type="transmembrane region" description="Helical" evidence="2">
    <location>
        <begin position="267"/>
        <end position="290"/>
    </location>
</feature>
<keyword evidence="2" id="KW-1133">Transmembrane helix</keyword>
<dbReference type="Pfam" id="PF02517">
    <property type="entry name" value="Rce1-like"/>
    <property type="match status" value="1"/>
</dbReference>
<sequence length="315" mass="34128">MPLLTLDACWAQAGGTSPTRFIGASVFKGEEFIGLNDATKHFHATCCRACRVSMSRGSVRCSLKRSRYRRPQKSVDLDLKVDQSSSNTNVTDGSSSTVENAPSIDVSSNSSSMNSTTSISSRSTVLQACTVTSGLMVALGAIIREASHVAFMEGLPVIDCTKEISFGFETWHLELVTGLVILISSCRYLLLRTWPDFAESSEAANWQVLTSLEPVDYLVVSFLPGISEELLFRGTLLPLTGNNWTSVLLVAALFGILHLGSGRKFSFAIWATFVGLMYGSATVVSSSIVVPMLSHSLNNLVGGMIWRYSKSESLR</sequence>
<organism evidence="4">
    <name type="scientific">Eucalyptus grandis</name>
    <name type="common">Flooded gum</name>
    <dbReference type="NCBI Taxonomy" id="71139"/>
    <lineage>
        <taxon>Eukaryota</taxon>
        <taxon>Viridiplantae</taxon>
        <taxon>Streptophyta</taxon>
        <taxon>Embryophyta</taxon>
        <taxon>Tracheophyta</taxon>
        <taxon>Spermatophyta</taxon>
        <taxon>Magnoliopsida</taxon>
        <taxon>eudicotyledons</taxon>
        <taxon>Gunneridae</taxon>
        <taxon>Pentapetalae</taxon>
        <taxon>rosids</taxon>
        <taxon>malvids</taxon>
        <taxon>Myrtales</taxon>
        <taxon>Myrtaceae</taxon>
        <taxon>Myrtoideae</taxon>
        <taxon>Eucalypteae</taxon>
        <taxon>Eucalyptus</taxon>
    </lineage>
</organism>
<dbReference type="eggNOG" id="ENOG502QTQU">
    <property type="taxonomic scope" value="Eukaryota"/>
</dbReference>
<name>A0A059D7N6_EUCGR</name>
<dbReference type="PANTHER" id="PTHR43592:SF7">
    <property type="entry name" value="CAAX AMINO TERMINAL PROTEASE FAMILY PROTEIN"/>
    <property type="match status" value="1"/>
</dbReference>
<protein>
    <recommendedName>
        <fullName evidence="3">CAAX prenyl protease 2/Lysostaphin resistance protein A-like domain-containing protein</fullName>
    </recommendedName>
</protein>
<evidence type="ECO:0000259" key="3">
    <source>
        <dbReference type="Pfam" id="PF02517"/>
    </source>
</evidence>